<protein>
    <submittedName>
        <fullName evidence="1">Uncharacterized protein</fullName>
    </submittedName>
</protein>
<name>A0A0E9WQN3_ANGAN</name>
<sequence length="95" mass="10795">MGKISMSPMERLCNMCPEQTCYASLLFMRPPLRPLWSVSQAQLSYNSLRCSAKCIGRILECSELDRDPWDFLHKSPGPTESSTYFLGLADPTMRT</sequence>
<evidence type="ECO:0000313" key="1">
    <source>
        <dbReference type="EMBL" id="JAH92606.1"/>
    </source>
</evidence>
<reference evidence="1" key="2">
    <citation type="journal article" date="2015" name="Fish Shellfish Immunol.">
        <title>Early steps in the European eel (Anguilla anguilla)-Vibrio vulnificus interaction in the gills: Role of the RtxA13 toxin.</title>
        <authorList>
            <person name="Callol A."/>
            <person name="Pajuelo D."/>
            <person name="Ebbesson L."/>
            <person name="Teles M."/>
            <person name="MacKenzie S."/>
            <person name="Amaro C."/>
        </authorList>
    </citation>
    <scope>NUCLEOTIDE SEQUENCE</scope>
</reference>
<organism evidence="1">
    <name type="scientific">Anguilla anguilla</name>
    <name type="common">European freshwater eel</name>
    <name type="synonym">Muraena anguilla</name>
    <dbReference type="NCBI Taxonomy" id="7936"/>
    <lineage>
        <taxon>Eukaryota</taxon>
        <taxon>Metazoa</taxon>
        <taxon>Chordata</taxon>
        <taxon>Craniata</taxon>
        <taxon>Vertebrata</taxon>
        <taxon>Euteleostomi</taxon>
        <taxon>Actinopterygii</taxon>
        <taxon>Neopterygii</taxon>
        <taxon>Teleostei</taxon>
        <taxon>Anguilliformes</taxon>
        <taxon>Anguillidae</taxon>
        <taxon>Anguilla</taxon>
    </lineage>
</organism>
<dbReference type="EMBL" id="GBXM01015971">
    <property type="protein sequence ID" value="JAH92606.1"/>
    <property type="molecule type" value="Transcribed_RNA"/>
</dbReference>
<proteinExistence type="predicted"/>
<dbReference type="AlphaFoldDB" id="A0A0E9WQN3"/>
<accession>A0A0E9WQN3</accession>
<reference evidence="1" key="1">
    <citation type="submission" date="2014-11" db="EMBL/GenBank/DDBJ databases">
        <authorList>
            <person name="Amaro Gonzalez C."/>
        </authorList>
    </citation>
    <scope>NUCLEOTIDE SEQUENCE</scope>
</reference>